<evidence type="ECO:0000256" key="6">
    <source>
        <dbReference type="ARBA" id="ARBA00022723"/>
    </source>
</evidence>
<dbReference type="OMA" id="CTLAVEY"/>
<dbReference type="Pfam" id="PF01485">
    <property type="entry name" value="IBR"/>
    <property type="match status" value="1"/>
</dbReference>
<evidence type="ECO:0000256" key="1">
    <source>
        <dbReference type="ARBA" id="ARBA00001798"/>
    </source>
</evidence>
<dbReference type="CDD" id="cd20356">
    <property type="entry name" value="Rcat_RBR_HHARI-like"/>
    <property type="match status" value="1"/>
</dbReference>
<evidence type="ECO:0000256" key="9">
    <source>
        <dbReference type="ARBA" id="ARBA00022786"/>
    </source>
</evidence>
<evidence type="ECO:0000313" key="12">
    <source>
        <dbReference type="EMBL" id="KHN84161.1"/>
    </source>
</evidence>
<reference evidence="12 13" key="1">
    <citation type="submission" date="2014-11" db="EMBL/GenBank/DDBJ databases">
        <title>Genetic blueprint of the zoonotic pathogen Toxocara canis.</title>
        <authorList>
            <person name="Zhu X.-Q."/>
            <person name="Korhonen P.K."/>
            <person name="Cai H."/>
            <person name="Young N.D."/>
            <person name="Nejsum P."/>
            <person name="von Samson-Himmelstjerna G."/>
            <person name="Boag P.R."/>
            <person name="Tan P."/>
            <person name="Li Q."/>
            <person name="Min J."/>
            <person name="Yang Y."/>
            <person name="Wang X."/>
            <person name="Fang X."/>
            <person name="Hall R.S."/>
            <person name="Hofmann A."/>
            <person name="Sternberg P.W."/>
            <person name="Jex A.R."/>
            <person name="Gasser R.B."/>
        </authorList>
    </citation>
    <scope>NUCLEOTIDE SEQUENCE [LARGE SCALE GENOMIC DNA]</scope>
    <source>
        <strain evidence="12">PN_DK_2014</strain>
    </source>
</reference>
<evidence type="ECO:0000259" key="11">
    <source>
        <dbReference type="PROSITE" id="PS51873"/>
    </source>
</evidence>
<dbReference type="EC" id="2.3.2.31" evidence="4"/>
<dbReference type="GO" id="GO:0061630">
    <property type="term" value="F:ubiquitin protein ligase activity"/>
    <property type="evidence" value="ECO:0007669"/>
    <property type="project" value="UniProtKB-EC"/>
</dbReference>
<evidence type="ECO:0000256" key="8">
    <source>
        <dbReference type="ARBA" id="ARBA00022771"/>
    </source>
</evidence>
<accession>A0A0B2VKY6</accession>
<dbReference type="InterPro" id="IPR002867">
    <property type="entry name" value="IBR_dom"/>
</dbReference>
<gene>
    <name evidence="12" type="primary">arih1</name>
    <name evidence="12" type="ORF">Tcan_08958</name>
</gene>
<dbReference type="CDD" id="cd20343">
    <property type="entry name" value="BRcat_RBR_HHARI-like"/>
    <property type="match status" value="1"/>
</dbReference>
<keyword evidence="6" id="KW-0479">Metal-binding</keyword>
<comment type="pathway">
    <text evidence="2">Protein modification; protein ubiquitination.</text>
</comment>
<keyword evidence="5" id="KW-0808">Transferase</keyword>
<dbReference type="InterPro" id="IPR048962">
    <property type="entry name" value="ARIH1-like_UBL"/>
</dbReference>
<keyword evidence="10" id="KW-0862">Zinc</keyword>
<dbReference type="OrthoDB" id="10009520at2759"/>
<evidence type="ECO:0000256" key="4">
    <source>
        <dbReference type="ARBA" id="ARBA00012251"/>
    </source>
</evidence>
<feature type="domain" description="RING-type" evidence="11">
    <location>
        <begin position="72"/>
        <end position="272"/>
    </location>
</feature>
<comment type="caution">
    <text evidence="12">The sequence shown here is derived from an EMBL/GenBank/DDBJ whole genome shotgun (WGS) entry which is preliminary data.</text>
</comment>
<dbReference type="EMBL" id="JPKZ01001049">
    <property type="protein sequence ID" value="KHN84161.1"/>
    <property type="molecule type" value="Genomic_DNA"/>
</dbReference>
<evidence type="ECO:0000256" key="7">
    <source>
        <dbReference type="ARBA" id="ARBA00022737"/>
    </source>
</evidence>
<dbReference type="PANTHER" id="PTHR11685">
    <property type="entry name" value="RBR FAMILY RING FINGER AND IBR DOMAIN-CONTAINING"/>
    <property type="match status" value="1"/>
</dbReference>
<comment type="similarity">
    <text evidence="3">Belongs to the RBR family. Ariadne subfamily.</text>
</comment>
<dbReference type="STRING" id="6265.A0A0B2VKY6"/>
<organism evidence="12 13">
    <name type="scientific">Toxocara canis</name>
    <name type="common">Canine roundworm</name>
    <dbReference type="NCBI Taxonomy" id="6265"/>
    <lineage>
        <taxon>Eukaryota</taxon>
        <taxon>Metazoa</taxon>
        <taxon>Ecdysozoa</taxon>
        <taxon>Nematoda</taxon>
        <taxon>Chromadorea</taxon>
        <taxon>Rhabditida</taxon>
        <taxon>Spirurina</taxon>
        <taxon>Ascaridomorpha</taxon>
        <taxon>Ascaridoidea</taxon>
        <taxon>Toxocaridae</taxon>
        <taxon>Toxocara</taxon>
    </lineage>
</organism>
<dbReference type="FunFam" id="1.20.120.1750:FF:000002">
    <property type="entry name" value="RBR-type E3 ubiquitin transferase"/>
    <property type="match status" value="1"/>
</dbReference>
<protein>
    <recommendedName>
        <fullName evidence="4">RBR-type E3 ubiquitin transferase</fullName>
        <ecNumber evidence="4">2.3.2.31</ecNumber>
    </recommendedName>
</protein>
<name>A0A0B2VKY6_TOXCA</name>
<comment type="catalytic activity">
    <reaction evidence="1">
        <text>[E2 ubiquitin-conjugating enzyme]-S-ubiquitinyl-L-cysteine + [acceptor protein]-L-lysine = [E2 ubiquitin-conjugating enzyme]-L-cysteine + [acceptor protein]-N(6)-ubiquitinyl-L-lysine.</text>
        <dbReference type="EC" id="2.3.2.31"/>
    </reaction>
</comment>
<dbReference type="Pfam" id="PF21235">
    <property type="entry name" value="UBA_ARI1"/>
    <property type="match status" value="1"/>
</dbReference>
<dbReference type="InterPro" id="IPR054694">
    <property type="entry name" value="Parkin-like_IBR"/>
</dbReference>
<dbReference type="Pfam" id="PF19422">
    <property type="entry name" value="Ariadne"/>
    <property type="match status" value="1"/>
</dbReference>
<dbReference type="InterPro" id="IPR031127">
    <property type="entry name" value="E3_UB_ligase_RBR"/>
</dbReference>
<dbReference type="InterPro" id="IPR045840">
    <property type="entry name" value="Ariadne"/>
</dbReference>
<dbReference type="Gene3D" id="1.20.120.1750">
    <property type="match status" value="1"/>
</dbReference>
<evidence type="ECO:0000256" key="10">
    <source>
        <dbReference type="ARBA" id="ARBA00022833"/>
    </source>
</evidence>
<keyword evidence="13" id="KW-1185">Reference proteome</keyword>
<evidence type="ECO:0000256" key="2">
    <source>
        <dbReference type="ARBA" id="ARBA00004906"/>
    </source>
</evidence>
<evidence type="ECO:0000313" key="13">
    <source>
        <dbReference type="Proteomes" id="UP000031036"/>
    </source>
</evidence>
<dbReference type="GO" id="GO:0016567">
    <property type="term" value="P:protein ubiquitination"/>
    <property type="evidence" value="ECO:0007669"/>
    <property type="project" value="InterPro"/>
</dbReference>
<dbReference type="Pfam" id="PF22605">
    <property type="entry name" value="IBR_2"/>
    <property type="match status" value="1"/>
</dbReference>
<dbReference type="Proteomes" id="UP000031036">
    <property type="component" value="Unassembled WGS sequence"/>
</dbReference>
<evidence type="ECO:0000256" key="5">
    <source>
        <dbReference type="ARBA" id="ARBA00022679"/>
    </source>
</evidence>
<dbReference type="GO" id="GO:0008270">
    <property type="term" value="F:zinc ion binding"/>
    <property type="evidence" value="ECO:0007669"/>
    <property type="project" value="UniProtKB-KW"/>
</dbReference>
<dbReference type="PROSITE" id="PS51873">
    <property type="entry name" value="TRIAD"/>
    <property type="match status" value="1"/>
</dbReference>
<sequence length="435" mass="50709">MDVDGEHSPGAESENSSDYSVDDGIVMEQVELEPEEVAAEMNVAIEDVAGIMHLPSTVCRLLLHHYNWNKESLLEKLALFSFYFLFTDMAVWASQQIEGMHVAHMRKKHADASRVMDEGRVFLACPQVGCSIMVDDEKALSLIKKETCNRLLRWCPGLDCGRVVKVAQEESRPVNCKCGTVFCFSCGHEWHEPVNCRLLRLWLKKCKDDSETSNWISANTKECPRCHATIEKDGGCNHVICKNAACKMEFCWVCLGPWEPHGNSWYSCNRFDDSLAKKARDVQERSRAALQRYLHYYNRFMNHQHSLKLENKLYTTVKKKMEVMQQANMSWIEVQFLQKAVDVLSLCRRTLMYTYAFAFYLQKDNQSMIFEDNQRDLEHATEQLSEFLERDLDKENLISLKQKVQDKYRYVEQRRDALLRHCAEGVERDFWKFTD</sequence>
<keyword evidence="7" id="KW-0677">Repeat</keyword>
<dbReference type="AlphaFoldDB" id="A0A0B2VKY6"/>
<evidence type="ECO:0000256" key="3">
    <source>
        <dbReference type="ARBA" id="ARBA00005884"/>
    </source>
</evidence>
<proteinExistence type="inferred from homology"/>
<dbReference type="InterPro" id="IPR044066">
    <property type="entry name" value="TRIAD_supradom"/>
</dbReference>
<dbReference type="SMART" id="SM00647">
    <property type="entry name" value="IBR"/>
    <property type="match status" value="2"/>
</dbReference>
<keyword evidence="9" id="KW-0833">Ubl conjugation pathway</keyword>
<dbReference type="SUPFAM" id="SSF57850">
    <property type="entry name" value="RING/U-box"/>
    <property type="match status" value="2"/>
</dbReference>
<keyword evidence="8" id="KW-0863">Zinc-finger</keyword>